<feature type="repeat" description="ANK" evidence="3">
    <location>
        <begin position="268"/>
        <end position="301"/>
    </location>
</feature>
<gene>
    <name evidence="5" type="ORF">SAMN05443429_102253</name>
</gene>
<dbReference type="InterPro" id="IPR050889">
    <property type="entry name" value="Dendritic_Spine_Reg/Scaffold"/>
</dbReference>
<feature type="repeat" description="ANK" evidence="3">
    <location>
        <begin position="335"/>
        <end position="367"/>
    </location>
</feature>
<dbReference type="PANTHER" id="PTHR24166:SF48">
    <property type="entry name" value="PROTEIN VAPYRIN"/>
    <property type="match status" value="1"/>
</dbReference>
<feature type="repeat" description="ANK" evidence="3">
    <location>
        <begin position="441"/>
        <end position="474"/>
    </location>
</feature>
<dbReference type="EMBL" id="FQYI01000002">
    <property type="protein sequence ID" value="SHI56940.1"/>
    <property type="molecule type" value="Genomic_DNA"/>
</dbReference>
<dbReference type="PROSITE" id="PS50297">
    <property type="entry name" value="ANK_REP_REGION"/>
    <property type="match status" value="3"/>
</dbReference>
<protein>
    <submittedName>
        <fullName evidence="5">Ankyrin repeat</fullName>
    </submittedName>
</protein>
<dbReference type="STRING" id="1118202.SAMN05443429_102253"/>
<feature type="chain" id="PRO_5012454918" evidence="4">
    <location>
        <begin position="32"/>
        <end position="500"/>
    </location>
</feature>
<dbReference type="PROSITE" id="PS50088">
    <property type="entry name" value="ANK_REPEAT"/>
    <property type="match status" value="4"/>
</dbReference>
<evidence type="ECO:0000256" key="4">
    <source>
        <dbReference type="SAM" id="SignalP"/>
    </source>
</evidence>
<dbReference type="AlphaFoldDB" id="A0A1M6C7C5"/>
<keyword evidence="1" id="KW-0677">Repeat</keyword>
<accession>A0A1M6C7C5</accession>
<dbReference type="Gene3D" id="1.25.40.20">
    <property type="entry name" value="Ankyrin repeat-containing domain"/>
    <property type="match status" value="3"/>
</dbReference>
<evidence type="ECO:0000256" key="1">
    <source>
        <dbReference type="ARBA" id="ARBA00022737"/>
    </source>
</evidence>
<keyword evidence="6" id="KW-1185">Reference proteome</keyword>
<feature type="signal peptide" evidence="4">
    <location>
        <begin position="1"/>
        <end position="31"/>
    </location>
</feature>
<dbReference type="SUPFAM" id="SSF48403">
    <property type="entry name" value="Ankyrin repeat"/>
    <property type="match status" value="2"/>
</dbReference>
<proteinExistence type="predicted"/>
<evidence type="ECO:0000256" key="3">
    <source>
        <dbReference type="PROSITE-ProRule" id="PRU00023"/>
    </source>
</evidence>
<dbReference type="PANTHER" id="PTHR24166">
    <property type="entry name" value="ROLLING PEBBLES, ISOFORM B"/>
    <property type="match status" value="1"/>
</dbReference>
<dbReference type="Proteomes" id="UP000184335">
    <property type="component" value="Unassembled WGS sequence"/>
</dbReference>
<evidence type="ECO:0000256" key="2">
    <source>
        <dbReference type="ARBA" id="ARBA00023043"/>
    </source>
</evidence>
<dbReference type="InterPro" id="IPR002110">
    <property type="entry name" value="Ankyrin_rpt"/>
</dbReference>
<dbReference type="Pfam" id="PF12796">
    <property type="entry name" value="Ank_2"/>
    <property type="match status" value="2"/>
</dbReference>
<evidence type="ECO:0000313" key="6">
    <source>
        <dbReference type="Proteomes" id="UP000184335"/>
    </source>
</evidence>
<name>A0A1M6C7C5_9FLAO</name>
<evidence type="ECO:0000313" key="5">
    <source>
        <dbReference type="EMBL" id="SHI56940.1"/>
    </source>
</evidence>
<sequence length="500" mass="53568">MCSFALIIINLNKMKLWFRAAFLMFASSVGAQNKLLDQNFWKSNPDLASVKAVINEGNSPSELSDNGFDPVAVSAMNGAAPEVVIFLMSQPGNSVDKILHHNANYLHWLAFSGNTPAVEEAIRKGADIRLVDSHGLTPLGFGLTGRAEEAIAEAFFKAGYKPAEREENGATLLMLAVANDKNFKKTDYLLSKGLSLNDKDHSGATVFDYAARSGDVEFLKKLLKKGAKPTEHAILYAAAGTRAAPVSEEVFKFLINDLKLNPKMADSDGNTALHLIASKKGSLDAVKFLVSKGLSLDLPNTAGDTPVILAGRATDASVAGYFFENAQNINNQSKNGTTVLLNAAAKASPEVLELALSKGADVKAADNQGKNALYYLINSYSSKTAGDFDKKLKILQKAGLNLAAVQGDGSNAYHIAIAKNDPALLGKVSTFEADINQKNKEGYTPLHRAAMLSADDTLMKSLLTMGADKSAQTEFGETPYELAAENESLKKNNVNLNFLK</sequence>
<organism evidence="5 6">
    <name type="scientific">Cruoricaptor ignavus</name>
    <dbReference type="NCBI Taxonomy" id="1118202"/>
    <lineage>
        <taxon>Bacteria</taxon>
        <taxon>Pseudomonadati</taxon>
        <taxon>Bacteroidota</taxon>
        <taxon>Flavobacteriia</taxon>
        <taxon>Flavobacteriales</taxon>
        <taxon>Weeksellaceae</taxon>
        <taxon>Cruoricaptor</taxon>
    </lineage>
</organism>
<keyword evidence="4" id="KW-0732">Signal</keyword>
<feature type="repeat" description="ANK" evidence="3">
    <location>
        <begin position="202"/>
        <end position="227"/>
    </location>
</feature>
<dbReference type="SMART" id="SM00248">
    <property type="entry name" value="ANK"/>
    <property type="match status" value="10"/>
</dbReference>
<keyword evidence="2 3" id="KW-0040">ANK repeat</keyword>
<reference evidence="5 6" key="1">
    <citation type="submission" date="2016-11" db="EMBL/GenBank/DDBJ databases">
        <authorList>
            <person name="Jaros S."/>
            <person name="Januszkiewicz K."/>
            <person name="Wedrychowicz H."/>
        </authorList>
    </citation>
    <scope>NUCLEOTIDE SEQUENCE [LARGE SCALE GENOMIC DNA]</scope>
    <source>
        <strain evidence="5 6">DSM 25479</strain>
    </source>
</reference>
<dbReference type="InterPro" id="IPR036770">
    <property type="entry name" value="Ankyrin_rpt-contain_sf"/>
</dbReference>